<dbReference type="Proteomes" id="UP000664940">
    <property type="component" value="Unassembled WGS sequence"/>
</dbReference>
<comment type="caution">
    <text evidence="1">The sequence shown here is derived from an EMBL/GenBank/DDBJ whole genome shotgun (WGS) entry which is preliminary data.</text>
</comment>
<evidence type="ECO:0000313" key="2">
    <source>
        <dbReference type="Proteomes" id="UP000664940"/>
    </source>
</evidence>
<proteinExistence type="predicted"/>
<evidence type="ECO:0000313" key="1">
    <source>
        <dbReference type="EMBL" id="KAF6104440.1"/>
    </source>
</evidence>
<gene>
    <name evidence="1" type="ORF">HJG60_011370</name>
</gene>
<accession>A0A834E1R7</accession>
<sequence length="141" mass="16082">MPVRGRPVQETTLCTVRSHGLGSASHCPVGIWVVVAGLWPLKESWNTAVFCRVQCAPVQNVHPHFCAHYNRDYVNIVPTYNVHLYFSLRNVGKKLRIVHGNMVHFYMKSAIFKCGTLHRKCLWNFFFSPQAAGLQLLPQHP</sequence>
<dbReference type="AlphaFoldDB" id="A0A834E1R7"/>
<reference evidence="1 2" key="1">
    <citation type="journal article" date="2020" name="Nature">
        <title>Six reference-quality genomes reveal evolution of bat adaptations.</title>
        <authorList>
            <person name="Jebb D."/>
            <person name="Huang Z."/>
            <person name="Pippel M."/>
            <person name="Hughes G.M."/>
            <person name="Lavrichenko K."/>
            <person name="Devanna P."/>
            <person name="Winkler S."/>
            <person name="Jermiin L.S."/>
            <person name="Skirmuntt E.C."/>
            <person name="Katzourakis A."/>
            <person name="Burkitt-Gray L."/>
            <person name="Ray D.A."/>
            <person name="Sullivan K.A.M."/>
            <person name="Roscito J.G."/>
            <person name="Kirilenko B.M."/>
            <person name="Davalos L.M."/>
            <person name="Corthals A.P."/>
            <person name="Power M.L."/>
            <person name="Jones G."/>
            <person name="Ransome R.D."/>
            <person name="Dechmann D.K.N."/>
            <person name="Locatelli A.G."/>
            <person name="Puechmaille S.J."/>
            <person name="Fedrigo O."/>
            <person name="Jarvis E.D."/>
            <person name="Hiller M."/>
            <person name="Vernes S.C."/>
            <person name="Myers E.W."/>
            <person name="Teeling E.C."/>
        </authorList>
    </citation>
    <scope>NUCLEOTIDE SEQUENCE [LARGE SCALE GENOMIC DNA]</scope>
    <source>
        <strain evidence="1">Bat1K_MPI-CBG_1</strain>
    </source>
</reference>
<protein>
    <submittedName>
        <fullName evidence="1">Uncharacterized protein</fullName>
    </submittedName>
</protein>
<dbReference type="EMBL" id="JABVXQ010000006">
    <property type="protein sequence ID" value="KAF6104440.1"/>
    <property type="molecule type" value="Genomic_DNA"/>
</dbReference>
<name>A0A834E1R7_9CHIR</name>
<organism evidence="1 2">
    <name type="scientific">Phyllostomus discolor</name>
    <name type="common">pale spear-nosed bat</name>
    <dbReference type="NCBI Taxonomy" id="89673"/>
    <lineage>
        <taxon>Eukaryota</taxon>
        <taxon>Metazoa</taxon>
        <taxon>Chordata</taxon>
        <taxon>Craniata</taxon>
        <taxon>Vertebrata</taxon>
        <taxon>Euteleostomi</taxon>
        <taxon>Mammalia</taxon>
        <taxon>Eutheria</taxon>
        <taxon>Laurasiatheria</taxon>
        <taxon>Chiroptera</taxon>
        <taxon>Yangochiroptera</taxon>
        <taxon>Phyllostomidae</taxon>
        <taxon>Phyllostominae</taxon>
        <taxon>Phyllostomus</taxon>
    </lineage>
</organism>